<dbReference type="InterPro" id="IPR050100">
    <property type="entry name" value="TRAFAC_GTPase_members"/>
</dbReference>
<organism evidence="3">
    <name type="scientific">Chrysomya albiceps</name>
    <name type="common">Blowfly</name>
    <name type="synonym">Musca albiceps</name>
    <dbReference type="NCBI Taxonomy" id="81419"/>
    <lineage>
        <taxon>Eukaryota</taxon>
        <taxon>Metazoa</taxon>
        <taxon>Ecdysozoa</taxon>
        <taxon>Arthropoda</taxon>
        <taxon>Hexapoda</taxon>
        <taxon>Insecta</taxon>
        <taxon>Pterygota</taxon>
        <taxon>Neoptera</taxon>
        <taxon>Endopterygota</taxon>
        <taxon>Diptera</taxon>
        <taxon>Brachycera</taxon>
        <taxon>Muscomorpha</taxon>
        <taxon>Oestroidea</taxon>
        <taxon>Calliphoridae</taxon>
        <taxon>Chrysomyinae</taxon>
        <taxon>Chrysomya</taxon>
    </lineage>
</organism>
<feature type="non-terminal residue" evidence="3">
    <location>
        <position position="134"/>
    </location>
</feature>
<dbReference type="AlphaFoldDB" id="E5BB36"/>
<proteinExistence type="predicted"/>
<dbReference type="EMBL" id="FR719222">
    <property type="protein sequence ID" value="CBX87312.1"/>
    <property type="molecule type" value="Genomic_DNA"/>
</dbReference>
<gene>
    <name evidence="3" type="primary">EF-1a</name>
</gene>
<dbReference type="PANTHER" id="PTHR23115">
    <property type="entry name" value="TRANSLATION FACTOR"/>
    <property type="match status" value="1"/>
</dbReference>
<keyword evidence="2" id="KW-0342">GTP-binding</keyword>
<sequence length="134" mass="15187">YLQERQTREHALLAFTLGVKQLIVGVNKMDSSEPPYSEAVMRKSRRKSPLTLRRSVTTLPPLLSYPFPAGTVTTCWMLPPTCPGSRDGRSNVKKVTLKVRPSSMPWTLSCPPPVPPRSPSFALARCLQNRWYRY</sequence>
<keyword evidence="1" id="KW-0547">Nucleotide-binding</keyword>
<keyword evidence="3" id="KW-0648">Protein biosynthesis</keyword>
<dbReference type="GO" id="GO:0003746">
    <property type="term" value="F:translation elongation factor activity"/>
    <property type="evidence" value="ECO:0007669"/>
    <property type="project" value="UniProtKB-KW"/>
</dbReference>
<dbReference type="Gene3D" id="3.40.50.300">
    <property type="entry name" value="P-loop containing nucleotide triphosphate hydrolases"/>
    <property type="match status" value="1"/>
</dbReference>
<evidence type="ECO:0000313" key="3">
    <source>
        <dbReference type="EMBL" id="CBX87312.1"/>
    </source>
</evidence>
<protein>
    <submittedName>
        <fullName evidence="3">Elongation factor 1 alpha protein</fullName>
    </submittedName>
</protein>
<evidence type="ECO:0000256" key="2">
    <source>
        <dbReference type="ARBA" id="ARBA00023134"/>
    </source>
</evidence>
<dbReference type="GO" id="GO:0005525">
    <property type="term" value="F:GTP binding"/>
    <property type="evidence" value="ECO:0007669"/>
    <property type="project" value="UniProtKB-KW"/>
</dbReference>
<dbReference type="SUPFAM" id="SSF52540">
    <property type="entry name" value="P-loop containing nucleoside triphosphate hydrolases"/>
    <property type="match status" value="1"/>
</dbReference>
<keyword evidence="3" id="KW-0251">Elongation factor</keyword>
<evidence type="ECO:0000256" key="1">
    <source>
        <dbReference type="ARBA" id="ARBA00022741"/>
    </source>
</evidence>
<reference evidence="3" key="1">
    <citation type="submission" date="2010-10" db="EMBL/GenBank/DDBJ databases">
        <authorList>
            <person name="McDonagh L."/>
        </authorList>
    </citation>
    <scope>NUCLEOTIDE SEQUENCE</scope>
</reference>
<name>E5BB36_CHRAB</name>
<accession>E5BB36</accession>
<feature type="non-terminal residue" evidence="3">
    <location>
        <position position="1"/>
    </location>
</feature>
<dbReference type="InterPro" id="IPR027417">
    <property type="entry name" value="P-loop_NTPase"/>
</dbReference>
<reference evidence="3" key="2">
    <citation type="journal article" date="2011" name="Parasitology">
        <title>The molecular systematics of blowflies and screwworm flies (Diptera: Calliphoridae) using 28S rRNA, COX1 and EF-1a: insights into the evolution of dipteran parasitism.</title>
        <authorList>
            <person name="McDonagh L.M."/>
            <person name="Stevens J.R."/>
        </authorList>
    </citation>
    <scope>NUCLEOTIDE SEQUENCE</scope>
</reference>